<protein>
    <submittedName>
        <fullName evidence="2">Uncharacterized protein</fullName>
    </submittedName>
</protein>
<feature type="region of interest" description="Disordered" evidence="1">
    <location>
        <begin position="102"/>
        <end position="121"/>
    </location>
</feature>
<dbReference type="AlphaFoldDB" id="A0A8J5TPV0"/>
<evidence type="ECO:0000256" key="1">
    <source>
        <dbReference type="SAM" id="MobiDB-lite"/>
    </source>
</evidence>
<proteinExistence type="predicted"/>
<evidence type="ECO:0000313" key="3">
    <source>
        <dbReference type="Proteomes" id="UP000694050"/>
    </source>
</evidence>
<comment type="caution">
    <text evidence="2">The sequence shown here is derived from an EMBL/GenBank/DDBJ whole genome shotgun (WGS) entry which is preliminary data.</text>
</comment>
<dbReference type="EMBL" id="JAELUQ010000009">
    <property type="protein sequence ID" value="KAG7408440.1"/>
    <property type="molecule type" value="Genomic_DNA"/>
</dbReference>
<gene>
    <name evidence="2" type="ORF">Forpe1208_v011997</name>
</gene>
<reference evidence="2" key="1">
    <citation type="submission" date="2021-04" db="EMBL/GenBank/DDBJ databases">
        <title>First draft genome resource for Brassicaceae pathogens Fusarium oxysporum f. sp. raphani and Fusarium oxysporum f. sp. rapae.</title>
        <authorList>
            <person name="Asai S."/>
        </authorList>
    </citation>
    <scope>NUCLEOTIDE SEQUENCE</scope>
    <source>
        <strain evidence="2">Tf1208</strain>
    </source>
</reference>
<sequence length="121" mass="14197">MPPQKHQQMDSYSCLDDSTPHEALKYEKPTEWGYFNDETGFLVNLTKIEQVEWSFEGFRVHIIMKQDAGELAADDIKTSFPRQRTIDRFLSVCGEWGIKTTERESEELDDSWNSMGFEHQE</sequence>
<name>A0A8J5TPV0_FUSOX</name>
<accession>A0A8J5TPV0</accession>
<organism evidence="2 3">
    <name type="scientific">Fusarium oxysporum f. sp. rapae</name>
    <dbReference type="NCBI Taxonomy" id="485398"/>
    <lineage>
        <taxon>Eukaryota</taxon>
        <taxon>Fungi</taxon>
        <taxon>Dikarya</taxon>
        <taxon>Ascomycota</taxon>
        <taxon>Pezizomycotina</taxon>
        <taxon>Sordariomycetes</taxon>
        <taxon>Hypocreomycetidae</taxon>
        <taxon>Hypocreales</taxon>
        <taxon>Nectriaceae</taxon>
        <taxon>Fusarium</taxon>
        <taxon>Fusarium oxysporum species complex</taxon>
    </lineage>
</organism>
<evidence type="ECO:0000313" key="2">
    <source>
        <dbReference type="EMBL" id="KAG7408440.1"/>
    </source>
</evidence>
<dbReference type="Proteomes" id="UP000694050">
    <property type="component" value="Unassembled WGS sequence"/>
</dbReference>